<protein>
    <recommendedName>
        <fullName evidence="4">HNH nuclease domain-containing protein</fullName>
    </recommendedName>
</protein>
<dbReference type="AlphaFoldDB" id="A0A8J2NBJ4"/>
<evidence type="ECO:0000256" key="1">
    <source>
        <dbReference type="SAM" id="MobiDB-lite"/>
    </source>
</evidence>
<name>A0A8J2NBJ4_FUSEQ</name>
<evidence type="ECO:0008006" key="4">
    <source>
        <dbReference type="Google" id="ProtNLM"/>
    </source>
</evidence>
<accession>A0A8J2NBJ4</accession>
<feature type="region of interest" description="Disordered" evidence="1">
    <location>
        <begin position="405"/>
        <end position="438"/>
    </location>
</feature>
<reference evidence="2" key="1">
    <citation type="submission" date="2021-05" db="EMBL/GenBank/DDBJ databases">
        <authorList>
            <person name="Khan N."/>
        </authorList>
    </citation>
    <scope>NUCLEOTIDE SEQUENCE</scope>
</reference>
<gene>
    <name evidence="2" type="ORF">FEQUK3_LOCUS6933</name>
</gene>
<dbReference type="Proteomes" id="UP000693738">
    <property type="component" value="Unassembled WGS sequence"/>
</dbReference>
<dbReference type="EMBL" id="CAJSTJ010000140">
    <property type="protein sequence ID" value="CAG7561201.1"/>
    <property type="molecule type" value="Genomic_DNA"/>
</dbReference>
<evidence type="ECO:0000313" key="2">
    <source>
        <dbReference type="EMBL" id="CAG7561201.1"/>
    </source>
</evidence>
<evidence type="ECO:0000313" key="3">
    <source>
        <dbReference type="Proteomes" id="UP000693738"/>
    </source>
</evidence>
<comment type="caution">
    <text evidence="2">The sequence shown here is derived from an EMBL/GenBank/DDBJ whole genome shotgun (WGS) entry which is preliminary data.</text>
</comment>
<organism evidence="2 3">
    <name type="scientific">Fusarium equiseti</name>
    <name type="common">Fusarium scirpi</name>
    <dbReference type="NCBI Taxonomy" id="61235"/>
    <lineage>
        <taxon>Eukaryota</taxon>
        <taxon>Fungi</taxon>
        <taxon>Dikarya</taxon>
        <taxon>Ascomycota</taxon>
        <taxon>Pezizomycotina</taxon>
        <taxon>Sordariomycetes</taxon>
        <taxon>Hypocreomycetidae</taxon>
        <taxon>Hypocreales</taxon>
        <taxon>Nectriaceae</taxon>
        <taxon>Fusarium</taxon>
        <taxon>Fusarium incarnatum-equiseti species complex</taxon>
    </lineage>
</organism>
<proteinExistence type="predicted"/>
<sequence>MSSAGNFQIPQHDPTRLPYPLGEDFAPKLVPQLSRARMLWLEIKKLYPEFSIRIEHHVLCLLAHPDYFKEKGALSLLLSASILKRLLESVSPFAKHYMLHSSALKGVGFQNAWGHASYRAPIERPELTDEYVQEADVYEIRQSKYYEQRFRTSPGLKGLSTHNEYEDNECRHRDLNQCKISGWRKENTEPYIFCFIPPGWNNTVDNNNATGNLLPSGRILTNVDLLDDIISPYELGKTHKAWNMISVHADLFQALSRGLCALKYENVEPHQEGDVNVFNVVCRFYWMPQLTPRFNKEAPGSAEVNVLLEEFNQFFKGNCPPPPIYPSKSPAQPRSGNVIKLKRKKADVQKTISAIKVHWGCILYTALCGGAGRPQFLTGMDQSDGSLKPRDKEFMAAQAMLEKDVKVSEATGRLPSGSGYGTETTGTTESEADVARGA</sequence>